<evidence type="ECO:0000313" key="3">
    <source>
        <dbReference type="Proteomes" id="UP001054252"/>
    </source>
</evidence>
<evidence type="ECO:0000256" key="1">
    <source>
        <dbReference type="SAM" id="MobiDB-lite"/>
    </source>
</evidence>
<dbReference type="AlphaFoldDB" id="A0AAV5IR48"/>
<dbReference type="EMBL" id="BPVZ01000016">
    <property type="protein sequence ID" value="GKV00714.1"/>
    <property type="molecule type" value="Genomic_DNA"/>
</dbReference>
<gene>
    <name evidence="2" type="ORF">SLEP1_g13355</name>
</gene>
<protein>
    <submittedName>
        <fullName evidence="2">Uncharacterized protein</fullName>
    </submittedName>
</protein>
<organism evidence="2 3">
    <name type="scientific">Rubroshorea leprosula</name>
    <dbReference type="NCBI Taxonomy" id="152421"/>
    <lineage>
        <taxon>Eukaryota</taxon>
        <taxon>Viridiplantae</taxon>
        <taxon>Streptophyta</taxon>
        <taxon>Embryophyta</taxon>
        <taxon>Tracheophyta</taxon>
        <taxon>Spermatophyta</taxon>
        <taxon>Magnoliopsida</taxon>
        <taxon>eudicotyledons</taxon>
        <taxon>Gunneridae</taxon>
        <taxon>Pentapetalae</taxon>
        <taxon>rosids</taxon>
        <taxon>malvids</taxon>
        <taxon>Malvales</taxon>
        <taxon>Dipterocarpaceae</taxon>
        <taxon>Rubroshorea</taxon>
    </lineage>
</organism>
<accession>A0AAV5IR48</accession>
<reference evidence="2 3" key="1">
    <citation type="journal article" date="2021" name="Commun. Biol.">
        <title>The genome of Shorea leprosula (Dipterocarpaceae) highlights the ecological relevance of drought in aseasonal tropical rainforests.</title>
        <authorList>
            <person name="Ng K.K.S."/>
            <person name="Kobayashi M.J."/>
            <person name="Fawcett J.A."/>
            <person name="Hatakeyama M."/>
            <person name="Paape T."/>
            <person name="Ng C.H."/>
            <person name="Ang C.C."/>
            <person name="Tnah L.H."/>
            <person name="Lee C.T."/>
            <person name="Nishiyama T."/>
            <person name="Sese J."/>
            <person name="O'Brien M.J."/>
            <person name="Copetti D."/>
            <person name="Mohd Noor M.I."/>
            <person name="Ong R.C."/>
            <person name="Putra M."/>
            <person name="Sireger I.Z."/>
            <person name="Indrioko S."/>
            <person name="Kosugi Y."/>
            <person name="Izuno A."/>
            <person name="Isagi Y."/>
            <person name="Lee S.L."/>
            <person name="Shimizu K.K."/>
        </authorList>
    </citation>
    <scope>NUCLEOTIDE SEQUENCE [LARGE SCALE GENOMIC DNA]</scope>
    <source>
        <strain evidence="2">214</strain>
    </source>
</reference>
<feature type="region of interest" description="Disordered" evidence="1">
    <location>
        <begin position="1"/>
        <end position="84"/>
    </location>
</feature>
<feature type="compositionally biased region" description="Polar residues" evidence="1">
    <location>
        <begin position="1"/>
        <end position="12"/>
    </location>
</feature>
<proteinExistence type="predicted"/>
<keyword evidence="3" id="KW-1185">Reference proteome</keyword>
<dbReference type="Proteomes" id="UP001054252">
    <property type="component" value="Unassembled WGS sequence"/>
</dbReference>
<evidence type="ECO:0000313" key="2">
    <source>
        <dbReference type="EMBL" id="GKV00714.1"/>
    </source>
</evidence>
<name>A0AAV5IR48_9ROSI</name>
<feature type="compositionally biased region" description="Polar residues" evidence="1">
    <location>
        <begin position="22"/>
        <end position="45"/>
    </location>
</feature>
<comment type="caution">
    <text evidence="2">The sequence shown here is derived from an EMBL/GenBank/DDBJ whole genome shotgun (WGS) entry which is preliminary data.</text>
</comment>
<sequence>MASEFPSCTGNINKGPGAGAYNTGSFSGSINNNKGRITFKASSQERIPIDGSLNKGTGAGAHNAGPFSGSINGSDEPINFTVGI</sequence>